<keyword evidence="4" id="KW-0560">Oxidoreductase</keyword>
<dbReference type="Pfam" id="PF01266">
    <property type="entry name" value="DAO"/>
    <property type="match status" value="1"/>
</dbReference>
<dbReference type="GO" id="GO:0005737">
    <property type="term" value="C:cytoplasm"/>
    <property type="evidence" value="ECO:0007669"/>
    <property type="project" value="TreeGrafter"/>
</dbReference>
<dbReference type="Gene3D" id="3.50.50.60">
    <property type="entry name" value="FAD/NAD(P)-binding domain"/>
    <property type="match status" value="1"/>
</dbReference>
<protein>
    <submittedName>
        <fullName evidence="6">FAD-binding oxidoreductase</fullName>
    </submittedName>
    <submittedName>
        <fullName evidence="7">FAD-dependent oxidoreductase</fullName>
    </submittedName>
</protein>
<reference evidence="7 9" key="2">
    <citation type="submission" date="2019-11" db="EMBL/GenBank/DDBJ databases">
        <title>FDA dAtabase for Regulatory Grade micrObial Sequences (FDA-ARGOS): Supporting development and validation of Infectious Disease Dx tests.</title>
        <authorList>
            <person name="Turner S."/>
            <person name="Byrd R."/>
            <person name="Tallon L."/>
            <person name="Sadzewicz L."/>
            <person name="Vavikolanu K."/>
            <person name="Mehta A."/>
            <person name="Aluvathingal J."/>
            <person name="Nadendla S."/>
            <person name="Myers T."/>
            <person name="Yan Y."/>
            <person name="Sichtig H."/>
        </authorList>
    </citation>
    <scope>NUCLEOTIDE SEQUENCE [LARGE SCALE GENOMIC DNA]</scope>
    <source>
        <strain evidence="7 9">FDAARGOS_742</strain>
    </source>
</reference>
<dbReference type="InterPro" id="IPR006076">
    <property type="entry name" value="FAD-dep_OxRdtase"/>
</dbReference>
<reference evidence="6 8" key="1">
    <citation type="submission" date="2017-09" db="EMBL/GenBank/DDBJ databases">
        <title>Bacterial strain isolated from the female urinary microbiota.</title>
        <authorList>
            <person name="Thomas-White K."/>
            <person name="Kumar N."/>
            <person name="Forster S."/>
            <person name="Putonti C."/>
            <person name="Lawley T."/>
            <person name="Wolfe A.J."/>
        </authorList>
    </citation>
    <scope>NUCLEOTIDE SEQUENCE [LARGE SCALE GENOMIC DNA]</scope>
    <source>
        <strain evidence="6 8">UMB0186</strain>
    </source>
</reference>
<evidence type="ECO:0000313" key="6">
    <source>
        <dbReference type="EMBL" id="PMC52139.1"/>
    </source>
</evidence>
<dbReference type="PANTHER" id="PTHR13847:SF286">
    <property type="entry name" value="D-AMINO ACID DEHYDROGENASE"/>
    <property type="match status" value="1"/>
</dbReference>
<feature type="domain" description="FAD dependent oxidoreductase" evidence="5">
    <location>
        <begin position="2"/>
        <end position="342"/>
    </location>
</feature>
<dbReference type="AlphaFoldDB" id="A0A2N6SE31"/>
<organism evidence="6 8">
    <name type="scientific">Gemella sanguinis</name>
    <dbReference type="NCBI Taxonomy" id="84135"/>
    <lineage>
        <taxon>Bacteria</taxon>
        <taxon>Bacillati</taxon>
        <taxon>Bacillota</taxon>
        <taxon>Bacilli</taxon>
        <taxon>Bacillales</taxon>
        <taxon>Gemellaceae</taxon>
        <taxon>Gemella</taxon>
    </lineage>
</organism>
<dbReference type="EMBL" id="CP046313">
    <property type="protein sequence ID" value="QGS07634.1"/>
    <property type="molecule type" value="Genomic_DNA"/>
</dbReference>
<evidence type="ECO:0000313" key="7">
    <source>
        <dbReference type="EMBL" id="QGS07634.1"/>
    </source>
</evidence>
<dbReference type="OrthoDB" id="9805337at2"/>
<dbReference type="STRING" id="84135.GCA_001052115_01082"/>
<dbReference type="GeneID" id="84802570"/>
<dbReference type="InterPro" id="IPR036188">
    <property type="entry name" value="FAD/NAD-bd_sf"/>
</dbReference>
<dbReference type="SUPFAM" id="SSF51905">
    <property type="entry name" value="FAD/NAD(P)-binding domain"/>
    <property type="match status" value="1"/>
</dbReference>
<dbReference type="SUPFAM" id="SSF54373">
    <property type="entry name" value="FAD-linked reductases, C-terminal domain"/>
    <property type="match status" value="1"/>
</dbReference>
<keyword evidence="3" id="KW-0285">Flavoprotein</keyword>
<dbReference type="Proteomes" id="UP000427636">
    <property type="component" value="Chromosome"/>
</dbReference>
<evidence type="ECO:0000256" key="2">
    <source>
        <dbReference type="ARBA" id="ARBA00009410"/>
    </source>
</evidence>
<evidence type="ECO:0000259" key="5">
    <source>
        <dbReference type="Pfam" id="PF01266"/>
    </source>
</evidence>
<comment type="similarity">
    <text evidence="2">Belongs to the DadA oxidoreductase family.</text>
</comment>
<evidence type="ECO:0000313" key="9">
    <source>
        <dbReference type="Proteomes" id="UP000427636"/>
    </source>
</evidence>
<dbReference type="PANTHER" id="PTHR13847">
    <property type="entry name" value="SARCOSINE DEHYDROGENASE-RELATED"/>
    <property type="match status" value="1"/>
</dbReference>
<dbReference type="Proteomes" id="UP000235670">
    <property type="component" value="Unassembled WGS sequence"/>
</dbReference>
<evidence type="ECO:0000313" key="8">
    <source>
        <dbReference type="Proteomes" id="UP000235670"/>
    </source>
</evidence>
<evidence type="ECO:0000256" key="4">
    <source>
        <dbReference type="ARBA" id="ARBA00023002"/>
    </source>
</evidence>
<keyword evidence="9" id="KW-1185">Reference proteome</keyword>
<gene>
    <name evidence="6" type="ORF">CJ218_05970</name>
    <name evidence="7" type="ORF">FOC50_04860</name>
</gene>
<evidence type="ECO:0000256" key="3">
    <source>
        <dbReference type="ARBA" id="ARBA00022630"/>
    </source>
</evidence>
<dbReference type="Gene3D" id="3.30.9.10">
    <property type="entry name" value="D-Amino Acid Oxidase, subunit A, domain 2"/>
    <property type="match status" value="1"/>
</dbReference>
<evidence type="ECO:0000256" key="1">
    <source>
        <dbReference type="ARBA" id="ARBA00001974"/>
    </source>
</evidence>
<dbReference type="RefSeq" id="WP_006364620.1">
    <property type="nucleotide sequence ID" value="NZ_CP046313.1"/>
</dbReference>
<dbReference type="GO" id="GO:0016491">
    <property type="term" value="F:oxidoreductase activity"/>
    <property type="evidence" value="ECO:0007669"/>
    <property type="project" value="UniProtKB-KW"/>
</dbReference>
<proteinExistence type="inferred from homology"/>
<name>A0A2N6SE31_9BACL</name>
<dbReference type="EMBL" id="PNGT01000006">
    <property type="protein sequence ID" value="PMC52139.1"/>
    <property type="molecule type" value="Genomic_DNA"/>
</dbReference>
<sequence length="364" mass="40558">MKVAVIGGGIVGATCAYYLSKDENIELTVFDYGVGQATKASAGIISPWFSKRRNKPWYKMARLGADFYLKLVEDLKKDGYNTDFYDQCGVYLLKKDANKLPELKELAEQRKELSPMIGYLEIISKEEVQKVIPSFDNNGDVLYASGGGRVEGERFVKTLLTASKANVINKKVEINLLDDKYVIDNKEYDVVVLATGAWLKDVLEPLGYDVDVRPQKGQLRDYKVSDNNTGDYPVIMPEGELDIIPFEDGVVSVGATHENEMGFDLEVDKEQLDTFGNEAKQFLRNLEDADIINERVGIRAYTSDYSPFFGEVPKLKNVYAISGLGSSGLTTGPIIGYSVANLILGNENELEAENYNIVNYIKLK</sequence>
<comment type="cofactor">
    <cofactor evidence="1">
        <name>FAD</name>
        <dbReference type="ChEBI" id="CHEBI:57692"/>
    </cofactor>
</comment>
<accession>A0A2N6SE31</accession>